<keyword evidence="4 6" id="KW-1133">Transmembrane helix</keyword>
<keyword evidence="2" id="KW-1003">Cell membrane</keyword>
<evidence type="ECO:0000313" key="8">
    <source>
        <dbReference type="Proteomes" id="UP000430508"/>
    </source>
</evidence>
<reference evidence="7 8" key="1">
    <citation type="submission" date="2019-12" db="EMBL/GenBank/DDBJ databases">
        <title>Sequence classification of anaerobic respiratory reductive dehalogenases: First we see many, then we see few.</title>
        <authorList>
            <person name="Molenda O."/>
            <person name="Puentes Jacome L.A."/>
            <person name="Cao X."/>
            <person name="Nesbo C.L."/>
            <person name="Tang S."/>
            <person name="Morson N."/>
            <person name="Patron J."/>
            <person name="Lomheim L."/>
            <person name="Wishart D.S."/>
            <person name="Edwards E.A."/>
        </authorList>
    </citation>
    <scope>NUCLEOTIDE SEQUENCE [LARGE SCALE GENOMIC DNA]</scope>
    <source>
        <strain evidence="7 8">12DCA</strain>
    </source>
</reference>
<feature type="transmembrane region" description="Helical" evidence="6">
    <location>
        <begin position="96"/>
        <end position="114"/>
    </location>
</feature>
<comment type="subcellular location">
    <subcellularLocation>
        <location evidence="1">Cell membrane</location>
        <topology evidence="1">Multi-pass membrane protein</topology>
    </subcellularLocation>
</comment>
<dbReference type="RefSeq" id="WP_019225202.1">
    <property type="nucleotide sequence ID" value="NZ_CP046996.1"/>
</dbReference>
<dbReference type="Pfam" id="PF06081">
    <property type="entry name" value="ArAE_1"/>
    <property type="match status" value="1"/>
</dbReference>
<evidence type="ECO:0008006" key="9">
    <source>
        <dbReference type="Google" id="ProtNLM"/>
    </source>
</evidence>
<evidence type="ECO:0000256" key="2">
    <source>
        <dbReference type="ARBA" id="ARBA00022475"/>
    </source>
</evidence>
<accession>A0A857DFE9</accession>
<dbReference type="InterPro" id="IPR010343">
    <property type="entry name" value="ArAE_1"/>
</dbReference>
<evidence type="ECO:0000256" key="5">
    <source>
        <dbReference type="ARBA" id="ARBA00023136"/>
    </source>
</evidence>
<proteinExistence type="predicted"/>
<evidence type="ECO:0000256" key="4">
    <source>
        <dbReference type="ARBA" id="ARBA00022989"/>
    </source>
</evidence>
<dbReference type="GO" id="GO:0005886">
    <property type="term" value="C:plasma membrane"/>
    <property type="evidence" value="ECO:0007669"/>
    <property type="project" value="UniProtKB-SubCell"/>
</dbReference>
<feature type="transmembrane region" description="Helical" evidence="6">
    <location>
        <begin position="59"/>
        <end position="90"/>
    </location>
</feature>
<evidence type="ECO:0000256" key="3">
    <source>
        <dbReference type="ARBA" id="ARBA00022692"/>
    </source>
</evidence>
<gene>
    <name evidence="7" type="ORF">GQ588_02670</name>
</gene>
<name>A0A857DFE9_9FIRM</name>
<evidence type="ECO:0000256" key="1">
    <source>
        <dbReference type="ARBA" id="ARBA00004651"/>
    </source>
</evidence>
<evidence type="ECO:0000313" key="7">
    <source>
        <dbReference type="EMBL" id="QGZ99626.1"/>
    </source>
</evidence>
<sequence>MNIGARTLKTSLAVAVSVYICILLDIEPSLFAATSAVVCMQQSLGRSFRNALEEIMVNIIAIIVAVAIGLAIPLQFLSMALATIVLIIIFTTVIKVPNQIVLAVISAIFILASPQEQFLSHAVSRSLAILIGLVTANVINLTIVPPRYQKVLEDKLIELNNFAVRMFVDAVNRYLYLNLASEEEMHKNKAEFNSLFQEAENLYDLYRKEWNVLWFGKNKKDPKARKPLYKEYLNYSRGLWQRSQDLLFLAAERKTRREEANDPAVSAEFEHVFEMLHNVMFSATSYNLQLQKKVKGEEAAQFPELRVWSKLHAILNEWQENTPSTSFYYHALIELSVVTYSIRWFAKESSRLLNLEMEMSV</sequence>
<dbReference type="Proteomes" id="UP000430508">
    <property type="component" value="Chromosome"/>
</dbReference>
<feature type="transmembrane region" description="Helical" evidence="6">
    <location>
        <begin position="126"/>
        <end position="144"/>
    </location>
</feature>
<keyword evidence="3 6" id="KW-0812">Transmembrane</keyword>
<dbReference type="EMBL" id="CP046996">
    <property type="protein sequence ID" value="QGZ99626.1"/>
    <property type="molecule type" value="Genomic_DNA"/>
</dbReference>
<protein>
    <recommendedName>
        <fullName evidence="9">Aromatic acid exporter family protein</fullName>
    </recommendedName>
</protein>
<dbReference type="AlphaFoldDB" id="A0A857DFE9"/>
<evidence type="ECO:0000256" key="6">
    <source>
        <dbReference type="SAM" id="Phobius"/>
    </source>
</evidence>
<keyword evidence="5 6" id="KW-0472">Membrane</keyword>
<organism evidence="7 8">
    <name type="scientific">Dehalobacter restrictus</name>
    <dbReference type="NCBI Taxonomy" id="55583"/>
    <lineage>
        <taxon>Bacteria</taxon>
        <taxon>Bacillati</taxon>
        <taxon>Bacillota</taxon>
        <taxon>Clostridia</taxon>
        <taxon>Eubacteriales</taxon>
        <taxon>Desulfitobacteriaceae</taxon>
        <taxon>Dehalobacter</taxon>
    </lineage>
</organism>